<dbReference type="InterPro" id="IPR052358">
    <property type="entry name" value="Aro_Compnd_Degr_Hydrolases"/>
</dbReference>
<feature type="domain" description="Amidohydrolase-related" evidence="1">
    <location>
        <begin position="46"/>
        <end position="269"/>
    </location>
</feature>
<keyword evidence="3" id="KW-1185">Reference proteome</keyword>
<dbReference type="PANTHER" id="PTHR35563">
    <property type="entry name" value="BARREL METAL-DEPENDENT HYDROLASE, PUTATIVE (AFU_ORTHOLOGUE AFUA_1G16240)-RELATED"/>
    <property type="match status" value="1"/>
</dbReference>
<dbReference type="Pfam" id="PF04909">
    <property type="entry name" value="Amidohydro_2"/>
    <property type="match status" value="1"/>
</dbReference>
<dbReference type="SUPFAM" id="SSF51556">
    <property type="entry name" value="Metallo-dependent hydrolases"/>
    <property type="match status" value="1"/>
</dbReference>
<comment type="caution">
    <text evidence="2">The sequence shown here is derived from an EMBL/GenBank/DDBJ whole genome shotgun (WGS) entry which is preliminary data.</text>
</comment>
<organism evidence="2 3">
    <name type="scientific">Geodia barretti</name>
    <name type="common">Barrett's horny sponge</name>
    <dbReference type="NCBI Taxonomy" id="519541"/>
    <lineage>
        <taxon>Eukaryota</taxon>
        <taxon>Metazoa</taxon>
        <taxon>Porifera</taxon>
        <taxon>Demospongiae</taxon>
        <taxon>Heteroscleromorpha</taxon>
        <taxon>Tetractinellida</taxon>
        <taxon>Astrophorina</taxon>
        <taxon>Geodiidae</taxon>
        <taxon>Geodia</taxon>
    </lineage>
</organism>
<reference evidence="2" key="1">
    <citation type="submission" date="2023-03" db="EMBL/GenBank/DDBJ databases">
        <authorList>
            <person name="Steffen K."/>
            <person name="Cardenas P."/>
        </authorList>
    </citation>
    <scope>NUCLEOTIDE SEQUENCE</scope>
</reference>
<evidence type="ECO:0000259" key="1">
    <source>
        <dbReference type="Pfam" id="PF04909"/>
    </source>
</evidence>
<accession>A0AA35WY32</accession>
<dbReference type="InterPro" id="IPR032466">
    <property type="entry name" value="Metal_Hydrolase"/>
</dbReference>
<name>A0AA35WY32_GEOBA</name>
<dbReference type="GO" id="GO:0016787">
    <property type="term" value="F:hydrolase activity"/>
    <property type="evidence" value="ECO:0007669"/>
    <property type="project" value="InterPro"/>
</dbReference>
<sequence>MTTQTLTIDSQVHCYERNRPERPWIGFLQGPDEVTGDIMVEAMDSVGVDGALLISPFSMYRYDASYALEVHAKHPTRFGLIRPFDPHSDSIAEDMAAWASTPGVVGARIMLSAEPFEADHPGINQILSAAGTEGIPVNVMCSTKLPLFGELARKHPNTQMVIDHLGIIQPPAPPVPSEPFADLPNVLALAEIDNVAIKISGAGTLSHETFPYADIWEPLRQIFNAYGLERCLWGTDWTRATNLLTFDQGVEAFRVTDELSDADRSVLMGGSLSSIYNWAPGAA</sequence>
<evidence type="ECO:0000313" key="2">
    <source>
        <dbReference type="EMBL" id="CAI8030895.1"/>
    </source>
</evidence>
<gene>
    <name evidence="2" type="ORF">GBAR_LOCUS17530</name>
</gene>
<dbReference type="Proteomes" id="UP001174909">
    <property type="component" value="Unassembled WGS sequence"/>
</dbReference>
<dbReference type="InterPro" id="IPR006680">
    <property type="entry name" value="Amidohydro-rel"/>
</dbReference>
<dbReference type="PANTHER" id="PTHR35563:SF2">
    <property type="entry name" value="BARREL METAL-DEPENDENT HYDROLASE, PUTATIVE (AFU_ORTHOLOGUE AFUA_1G16240)-RELATED"/>
    <property type="match status" value="1"/>
</dbReference>
<evidence type="ECO:0000313" key="3">
    <source>
        <dbReference type="Proteomes" id="UP001174909"/>
    </source>
</evidence>
<proteinExistence type="predicted"/>
<dbReference type="Gene3D" id="3.20.20.140">
    <property type="entry name" value="Metal-dependent hydrolases"/>
    <property type="match status" value="1"/>
</dbReference>
<dbReference type="AlphaFoldDB" id="A0AA35WY32"/>
<protein>
    <recommendedName>
        <fullName evidence="1">Amidohydrolase-related domain-containing protein</fullName>
    </recommendedName>
</protein>
<dbReference type="EMBL" id="CASHTH010002505">
    <property type="protein sequence ID" value="CAI8030895.1"/>
    <property type="molecule type" value="Genomic_DNA"/>
</dbReference>